<dbReference type="AlphaFoldDB" id="A0A183JB52"/>
<evidence type="ECO:0000256" key="1">
    <source>
        <dbReference type="SAM" id="MobiDB-lite"/>
    </source>
</evidence>
<gene>
    <name evidence="2" type="ORF">SBAD_LOCUS13100</name>
</gene>
<accession>A0A183JB52</accession>
<organism evidence="4">
    <name type="scientific">Soboliphyme baturini</name>
    <dbReference type="NCBI Taxonomy" id="241478"/>
    <lineage>
        <taxon>Eukaryota</taxon>
        <taxon>Metazoa</taxon>
        <taxon>Ecdysozoa</taxon>
        <taxon>Nematoda</taxon>
        <taxon>Enoplea</taxon>
        <taxon>Dorylaimia</taxon>
        <taxon>Dioctophymatida</taxon>
        <taxon>Dioctophymatoidea</taxon>
        <taxon>Soboliphymatidae</taxon>
        <taxon>Soboliphyme</taxon>
    </lineage>
</organism>
<feature type="region of interest" description="Disordered" evidence="1">
    <location>
        <begin position="94"/>
        <end position="117"/>
    </location>
</feature>
<dbReference type="WBParaSite" id="SBAD_0001351601-mRNA-1">
    <property type="protein sequence ID" value="SBAD_0001351601-mRNA-1"/>
    <property type="gene ID" value="SBAD_0001351601"/>
</dbReference>
<dbReference type="Proteomes" id="UP000270296">
    <property type="component" value="Unassembled WGS sequence"/>
</dbReference>
<reference evidence="2 3" key="2">
    <citation type="submission" date="2018-11" db="EMBL/GenBank/DDBJ databases">
        <authorList>
            <consortium name="Pathogen Informatics"/>
        </authorList>
    </citation>
    <scope>NUCLEOTIDE SEQUENCE [LARGE SCALE GENOMIC DNA]</scope>
</reference>
<feature type="compositionally biased region" description="Basic residues" evidence="1">
    <location>
        <begin position="108"/>
        <end position="117"/>
    </location>
</feature>
<dbReference type="EMBL" id="UZAM01020223">
    <property type="protein sequence ID" value="VDP54067.1"/>
    <property type="molecule type" value="Genomic_DNA"/>
</dbReference>
<proteinExistence type="predicted"/>
<sequence>MRFSIRIWSQVCGYFVNWLTAEGEGETWRTAFTCHDCGQTEENAFRLSGLGKFARAARSSGCPMAKRTSDRLQLAEFVLGEAVCDGGQASLSPLRAPSVDGRPAVIGGHRRSTGAAR</sequence>
<evidence type="ECO:0000313" key="4">
    <source>
        <dbReference type="WBParaSite" id="SBAD_0001351601-mRNA-1"/>
    </source>
</evidence>
<keyword evidence="3" id="KW-1185">Reference proteome</keyword>
<evidence type="ECO:0000313" key="2">
    <source>
        <dbReference type="EMBL" id="VDP54067.1"/>
    </source>
</evidence>
<reference evidence="4" key="1">
    <citation type="submission" date="2016-06" db="UniProtKB">
        <authorList>
            <consortium name="WormBaseParasite"/>
        </authorList>
    </citation>
    <scope>IDENTIFICATION</scope>
</reference>
<protein>
    <submittedName>
        <fullName evidence="4">OrfB_Zn_ribbon domain-containing protein</fullName>
    </submittedName>
</protein>
<name>A0A183JB52_9BILA</name>
<evidence type="ECO:0000313" key="3">
    <source>
        <dbReference type="Proteomes" id="UP000270296"/>
    </source>
</evidence>